<dbReference type="GeneID" id="93875639"/>
<evidence type="ECO:0000313" key="6">
    <source>
        <dbReference type="Proteomes" id="UP000474228"/>
    </source>
</evidence>
<dbReference type="OMA" id="MMIYPKL"/>
<evidence type="ECO:0000313" key="3">
    <source>
        <dbReference type="EMBL" id="MTV63707.1"/>
    </source>
</evidence>
<keyword evidence="1" id="KW-1133">Transmembrane helix</keyword>
<dbReference type="EMBL" id="WNHJ01000050">
    <property type="protein sequence ID" value="MTV63707.1"/>
    <property type="molecule type" value="Genomic_DNA"/>
</dbReference>
<keyword evidence="1" id="KW-0472">Membrane</keyword>
<organism evidence="4 5">
    <name type="scientific">Streptococcus pneumoniae</name>
    <dbReference type="NCBI Taxonomy" id="1313"/>
    <lineage>
        <taxon>Bacteria</taxon>
        <taxon>Bacillati</taxon>
        <taxon>Bacillota</taxon>
        <taxon>Bacilli</taxon>
        <taxon>Lactobacillales</taxon>
        <taxon>Streptococcaceae</taxon>
        <taxon>Streptococcus</taxon>
    </lineage>
</organism>
<evidence type="ECO:0000313" key="5">
    <source>
        <dbReference type="Proteomes" id="UP000320896"/>
    </source>
</evidence>
<dbReference type="Proteomes" id="UP000320896">
    <property type="component" value="Unassembled WGS sequence"/>
</dbReference>
<feature type="transmembrane region" description="Helical" evidence="1">
    <location>
        <begin position="37"/>
        <end position="55"/>
    </location>
</feature>
<dbReference type="EMBL" id="JAVPGZ010000206">
    <property type="protein sequence ID" value="MDS8038741.1"/>
    <property type="molecule type" value="Genomic_DNA"/>
</dbReference>
<dbReference type="Proteomes" id="UP001184693">
    <property type="component" value="Unassembled WGS sequence"/>
</dbReference>
<gene>
    <name evidence="4" type="ORF">AZJ70_12885</name>
    <name evidence="3" type="ORF">GM539_10000</name>
    <name evidence="2" type="ORF">RLG82_06995</name>
</gene>
<evidence type="ECO:0000313" key="4">
    <source>
        <dbReference type="EMBL" id="TVW79312.1"/>
    </source>
</evidence>
<feature type="transmembrane region" description="Helical" evidence="1">
    <location>
        <begin position="7"/>
        <end position="25"/>
    </location>
</feature>
<dbReference type="EMBL" id="VMWH01000423">
    <property type="protein sequence ID" value="TVW79312.1"/>
    <property type="molecule type" value="Genomic_DNA"/>
</dbReference>
<proteinExistence type="predicted"/>
<protein>
    <submittedName>
        <fullName evidence="4">Uncharacterized protein</fullName>
    </submittedName>
</protein>
<reference evidence="3 6" key="2">
    <citation type="submission" date="2019-11" db="EMBL/GenBank/DDBJ databases">
        <title>Growth characteristics of pneumococcus vary with the chemical composition of the capsule and with environmental conditions.</title>
        <authorList>
            <person name="Tothpal A."/>
            <person name="Desobry K."/>
            <person name="Joshi S."/>
            <person name="Wyllie A.L."/>
            <person name="Weinberger D.M."/>
        </authorList>
    </citation>
    <scope>NUCLEOTIDE SEQUENCE [LARGE SCALE GENOMIC DNA]</scope>
    <source>
        <strain evidence="6">pnumococcus22F</strain>
        <strain evidence="3">Pnumococcus22F</strain>
    </source>
</reference>
<evidence type="ECO:0000256" key="1">
    <source>
        <dbReference type="SAM" id="Phobius"/>
    </source>
</evidence>
<reference evidence="4 5" key="1">
    <citation type="submission" date="2019-07" db="EMBL/GenBank/DDBJ databases">
        <authorList>
            <person name="Mohale T."/>
        </authorList>
    </citation>
    <scope>NUCLEOTIDE SEQUENCE [LARGE SCALE GENOMIC DNA]</scope>
    <source>
        <strain evidence="4 5">NTPn 126</strain>
    </source>
</reference>
<name>A0A0I5IUC9_STREE</name>
<dbReference type="Proteomes" id="UP000474228">
    <property type="component" value="Unassembled WGS sequence"/>
</dbReference>
<dbReference type="RefSeq" id="WP_000511668.1">
    <property type="nucleotide sequence ID" value="NZ_AP017971.1"/>
</dbReference>
<sequence length="60" mass="7148">MGIKMEKIFVIIFFVCLFISSITFLAYDFVSEEIKKLIIWMNVVFLILIIAMIIYPKLRK</sequence>
<dbReference type="AlphaFoldDB" id="A0A0I5IUC9"/>
<keyword evidence="1" id="KW-0812">Transmembrane</keyword>
<accession>A0A0I5IUC9</accession>
<reference evidence="2" key="3">
    <citation type="submission" date="2023-06" db="EMBL/GenBank/DDBJ databases">
        <title>PCVPA Blantyre Malawi Pneumococcal carriage surveillance isolates.</title>
        <authorList>
            <person name="Obolski U."/>
            <person name="Swarthout T.D."/>
            <person name="Kalizang'Oma A."/>
            <person name="Mwalukomo T.S."/>
            <person name="Cave R."/>
            <person name="Brown C."/>
            <person name="Cornick J."/>
            <person name="Kamng'Ona A."/>
            <person name="Msefula J."/>
            <person name="French N."/>
            <person name="Hyderman R."/>
        </authorList>
    </citation>
    <scope>NUCLEOTIDE SEQUENCE</scope>
    <source>
        <strain evidence="2">BVY8TH</strain>
    </source>
</reference>
<evidence type="ECO:0000313" key="2">
    <source>
        <dbReference type="EMBL" id="MDS8038741.1"/>
    </source>
</evidence>
<comment type="caution">
    <text evidence="4">The sequence shown here is derived from an EMBL/GenBank/DDBJ whole genome shotgun (WGS) entry which is preliminary data.</text>
</comment>